<dbReference type="EMBL" id="HBGH01008247">
    <property type="protein sequence ID" value="CAD9232432.1"/>
    <property type="molecule type" value="Transcribed_RNA"/>
</dbReference>
<feature type="region of interest" description="Disordered" evidence="1">
    <location>
        <begin position="1"/>
        <end position="155"/>
    </location>
</feature>
<feature type="compositionally biased region" description="Basic and acidic residues" evidence="1">
    <location>
        <begin position="285"/>
        <end position="294"/>
    </location>
</feature>
<sequence length="872" mass="95669">MLKAKILREDQYLQGSFEEPDETATIMPSYSLSSVTSSSGSEKTAENGSTSVSEDDNSVTSSSSSRGRGVTTRRHSIGSNTHVRPERHRRRGWVEGSWEPSSAVEPDETEEVGPSPCDYCGETGHDNESCRPKKSPLSRTRSSSGKHRTHHLVETTSLTENVVDPISTEDEQVNVAVDKRPLFRSKTLSSMRFSGVALDVTTLGQVPASTREDLADQNDPSEWNRALACYATNHGILVSPPITKGHGSYDEISGLLRVNQREPRRKKQGHVVDSPQVPKALSDSMDLKDVEARSSDSSQQPSLPSKLPDLREPSLQGSSAIIRCRKCSAYGHTMKYCAIKEDERCIACKLMNGRHTPQCPIKTGRDARALSFVKRHYATVSSHNATSPAPCSPLQEALEDQLTETRSMELQETESLDSDRQMKRYSLPTHALEESVKVERREVLQVNKDSTRVKIPSKASVQKDEPKSNWTSSKEAAKATPSSQKDSTKPSSSSQRDSTKLATSVKKDSRKSSAPRDTPKASSNRDPGALPGGTRKESHQKEQQNPTVTSRKDGSQKELHTAVAGTRRESKTREIESKLIFPPNRGRHIRQETGSLEVRGAPISVPIVPQKMTLAGERQETDESLEGALMSSAVERVVTPEAGEPGPSEPGNNEDVGVTQDESTGQDDRAPWDEALRSQSDVAGPNALRPTKVVSFAVDTPRPHPGRRSSVQYPPESLTLPSYERNHRRSNSNPSEEVISLRMSSTASEKGNSHHSSAEVTSRSCGNHKGVNGMLQYDSFRPRSSAPVSDVSDIAQSASNSVTRLQDDNCSVGNVSLDENHPISRPEPRTTWLMGLTFRARKARVLHHPPPHNPKRQGKRGSPFPRILNSST</sequence>
<feature type="region of interest" description="Disordered" evidence="1">
    <location>
        <begin position="403"/>
        <end position="423"/>
    </location>
</feature>
<name>A0A6T6C773_9RHOD</name>
<reference evidence="2" key="1">
    <citation type="submission" date="2021-01" db="EMBL/GenBank/DDBJ databases">
        <authorList>
            <person name="Corre E."/>
            <person name="Pelletier E."/>
            <person name="Niang G."/>
            <person name="Scheremetjew M."/>
            <person name="Finn R."/>
            <person name="Kale V."/>
            <person name="Holt S."/>
            <person name="Cochrane G."/>
            <person name="Meng A."/>
            <person name="Brown T."/>
            <person name="Cohen L."/>
        </authorList>
    </citation>
    <scope>NUCLEOTIDE SEQUENCE</scope>
    <source>
        <strain evidence="2">SAG 36.94</strain>
    </source>
</reference>
<feature type="compositionally biased region" description="Low complexity" evidence="1">
    <location>
        <begin position="58"/>
        <end position="70"/>
    </location>
</feature>
<feature type="compositionally biased region" description="Basic residues" evidence="1">
    <location>
        <begin position="843"/>
        <end position="859"/>
    </location>
</feature>
<gene>
    <name evidence="2" type="ORF">CCAE0312_LOCUS4514</name>
    <name evidence="3" type="ORF">CCAE0312_LOCUS4516</name>
</gene>
<organism evidence="2">
    <name type="scientific">Compsopogon caeruleus</name>
    <dbReference type="NCBI Taxonomy" id="31354"/>
    <lineage>
        <taxon>Eukaryota</taxon>
        <taxon>Rhodophyta</taxon>
        <taxon>Compsopogonophyceae</taxon>
        <taxon>Compsopogonales</taxon>
        <taxon>Compsopogonaceae</taxon>
        <taxon>Compsopogon</taxon>
    </lineage>
</organism>
<feature type="compositionally biased region" description="Polar residues" evidence="1">
    <location>
        <begin position="742"/>
        <end position="765"/>
    </location>
</feature>
<feature type="compositionally biased region" description="Low complexity" evidence="1">
    <location>
        <begin position="29"/>
        <end position="41"/>
    </location>
</feature>
<feature type="region of interest" description="Disordered" evidence="1">
    <location>
        <begin position="843"/>
        <end position="872"/>
    </location>
</feature>
<dbReference type="AlphaFoldDB" id="A0A6T6C773"/>
<protein>
    <submittedName>
        <fullName evidence="2">Uncharacterized protein</fullName>
    </submittedName>
</protein>
<feature type="compositionally biased region" description="Basic and acidic residues" evidence="1">
    <location>
        <begin position="1"/>
        <end position="11"/>
    </location>
</feature>
<feature type="compositionally biased region" description="Low complexity" evidence="1">
    <location>
        <begin position="640"/>
        <end position="654"/>
    </location>
</feature>
<dbReference type="EMBL" id="HBGH01008249">
    <property type="protein sequence ID" value="CAD9232434.1"/>
    <property type="molecule type" value="Transcribed_RNA"/>
</dbReference>
<evidence type="ECO:0000313" key="3">
    <source>
        <dbReference type="EMBL" id="CAD9232434.1"/>
    </source>
</evidence>
<feature type="compositionally biased region" description="Basic and acidic residues" evidence="1">
    <location>
        <begin position="550"/>
        <end position="577"/>
    </location>
</feature>
<feature type="compositionally biased region" description="Basic and acidic residues" evidence="1">
    <location>
        <begin position="666"/>
        <end position="676"/>
    </location>
</feature>
<feature type="region of interest" description="Disordered" evidence="1">
    <location>
        <begin position="449"/>
        <end position="597"/>
    </location>
</feature>
<evidence type="ECO:0000313" key="2">
    <source>
        <dbReference type="EMBL" id="CAD9232432.1"/>
    </source>
</evidence>
<accession>A0A6T6C773</accession>
<feature type="compositionally biased region" description="Low complexity" evidence="1">
    <location>
        <begin position="480"/>
        <end position="496"/>
    </location>
</feature>
<feature type="region of interest" description="Disordered" evidence="1">
    <location>
        <begin position="259"/>
        <end position="314"/>
    </location>
</feature>
<feature type="region of interest" description="Disordered" evidence="1">
    <location>
        <begin position="610"/>
        <end position="775"/>
    </location>
</feature>
<feature type="compositionally biased region" description="Low complexity" evidence="1">
    <location>
        <begin position="295"/>
        <end position="307"/>
    </location>
</feature>
<evidence type="ECO:0000256" key="1">
    <source>
        <dbReference type="SAM" id="MobiDB-lite"/>
    </source>
</evidence>
<proteinExistence type="predicted"/>